<dbReference type="InterPro" id="IPR003607">
    <property type="entry name" value="HD/PDEase_dom"/>
</dbReference>
<comment type="similarity">
    <text evidence="2">Belongs to the dGTPase family. Type 2 subfamily.</text>
</comment>
<evidence type="ECO:0000256" key="2">
    <source>
        <dbReference type="HAMAP-Rule" id="MF_01212"/>
    </source>
</evidence>
<reference evidence="5" key="1">
    <citation type="submission" date="2017-09" db="EMBL/GenBank/DDBJ databases">
        <title>The Reconstruction of 2,631 Draft Metagenome-Assembled Genomes from the Global Oceans.</title>
        <authorList>
            <person name="Tully B.J."/>
            <person name="Graham E.D."/>
            <person name="Heidelberg J.F."/>
        </authorList>
    </citation>
    <scope>NUCLEOTIDE SEQUENCE [LARGE SCALE GENOMIC DNA]</scope>
</reference>
<dbReference type="NCBIfam" id="NF041026">
    <property type="entry name" value="antiphage_dGTPase"/>
    <property type="match status" value="1"/>
</dbReference>
<dbReference type="InterPro" id="IPR050135">
    <property type="entry name" value="dGTPase-like"/>
</dbReference>
<dbReference type="SMART" id="SM00471">
    <property type="entry name" value="HDc"/>
    <property type="match status" value="1"/>
</dbReference>
<gene>
    <name evidence="4" type="ORF">CMN54_07330</name>
</gene>
<dbReference type="GO" id="GO:0008832">
    <property type="term" value="F:dGTPase activity"/>
    <property type="evidence" value="ECO:0007669"/>
    <property type="project" value="TreeGrafter"/>
</dbReference>
<dbReference type="Pfam" id="PF13286">
    <property type="entry name" value="HD_assoc"/>
    <property type="match status" value="1"/>
</dbReference>
<accession>A0A2D6YJ80</accession>
<name>A0A2D6YJ80_9DELT</name>
<comment type="caution">
    <text evidence="4">The sequence shown here is derived from an EMBL/GenBank/DDBJ whole genome shotgun (WGS) entry which is preliminary data.</text>
</comment>
<dbReference type="PROSITE" id="PS51831">
    <property type="entry name" value="HD"/>
    <property type="match status" value="1"/>
</dbReference>
<protein>
    <recommendedName>
        <fullName evidence="2">Deoxyguanosinetriphosphate triphosphohydrolase-like protein</fullName>
    </recommendedName>
</protein>
<dbReference type="PANTHER" id="PTHR11373">
    <property type="entry name" value="DEOXYNUCLEOSIDE TRIPHOSPHATE TRIPHOSPHOHYDROLASE"/>
    <property type="match status" value="1"/>
</dbReference>
<dbReference type="EMBL" id="NZEX01000084">
    <property type="protein sequence ID" value="MAH63240.1"/>
    <property type="molecule type" value="Genomic_DNA"/>
</dbReference>
<dbReference type="Pfam" id="PF01966">
    <property type="entry name" value="HD"/>
    <property type="match status" value="1"/>
</dbReference>
<dbReference type="SUPFAM" id="SSF109604">
    <property type="entry name" value="HD-domain/PDEase-like"/>
    <property type="match status" value="1"/>
</dbReference>
<feature type="domain" description="HD" evidence="3">
    <location>
        <begin position="59"/>
        <end position="247"/>
    </location>
</feature>
<dbReference type="GO" id="GO:0006203">
    <property type="term" value="P:dGTP catabolic process"/>
    <property type="evidence" value="ECO:0007669"/>
    <property type="project" value="TreeGrafter"/>
</dbReference>
<dbReference type="HAMAP" id="MF_01212">
    <property type="entry name" value="dGTPase_type2"/>
    <property type="match status" value="1"/>
</dbReference>
<dbReference type="NCBIfam" id="TIGR01353">
    <property type="entry name" value="dGTP_triPase"/>
    <property type="match status" value="1"/>
</dbReference>
<evidence type="ECO:0000313" key="4">
    <source>
        <dbReference type="EMBL" id="MAH63240.1"/>
    </source>
</evidence>
<dbReference type="InterPro" id="IPR006261">
    <property type="entry name" value="dGTPase"/>
</dbReference>
<dbReference type="PANTHER" id="PTHR11373:SF40">
    <property type="entry name" value="DEOXYGUANOSINETRIPHOSPHATE TRIPHOSPHOHYDROLASE-LIKE PROTEIN 2"/>
    <property type="match status" value="1"/>
</dbReference>
<organism evidence="4 5">
    <name type="scientific">SAR324 cluster bacterium</name>
    <dbReference type="NCBI Taxonomy" id="2024889"/>
    <lineage>
        <taxon>Bacteria</taxon>
        <taxon>Deltaproteobacteria</taxon>
        <taxon>SAR324 cluster</taxon>
    </lineage>
</organism>
<dbReference type="InterPro" id="IPR026875">
    <property type="entry name" value="PHydrolase_assoc_dom"/>
</dbReference>
<dbReference type="NCBIfam" id="NF003701">
    <property type="entry name" value="PRK05318.1"/>
    <property type="match status" value="1"/>
</dbReference>
<sequence length="437" mass="50190">MKNSIWEERRSEKSLNRKADLRTPFERDRARVIHSAAFRRLQSKTQILGVSEGDFHRTRLTHSMEVAQIGRGLLLVIERNQPTFQEWLPSTALLETICLSHDLGHPPFGHGGEVALNSKLYKYGGFEANGQTLRLLTKLEAHTPRYGLNLTRRSLLGVLKYPVFYEEVCKKKWPKKSSTSSRYAWFPPKCIFDTEKKILNWLLSPFNYSDRKLFCEYFPPNENEHGASKHLSLDTSLMELADDIAYGVHDLEDAIALKLITRENWQEVRKACDSWWWKAQNLGSLEDQLFSNADDQSSLRKQAIGGIVHSLISSVEIVVQKKFENPLLDLNAKLSRESLRFISILKGVVFRHVIQLNSVQLSNYRGHHIVRKLFEIFLQEGALILPDPFKKKFTTSSSEKEAARIVSDYIAGMTDSFANKTYEKLFEPGKGSVFEKN</sequence>
<dbReference type="AlphaFoldDB" id="A0A2D6YJ80"/>
<evidence type="ECO:0000259" key="3">
    <source>
        <dbReference type="PROSITE" id="PS51831"/>
    </source>
</evidence>
<dbReference type="CDD" id="cd00077">
    <property type="entry name" value="HDc"/>
    <property type="match status" value="1"/>
</dbReference>
<dbReference type="InterPro" id="IPR023023">
    <property type="entry name" value="dNTPase_2"/>
</dbReference>
<proteinExistence type="inferred from homology"/>
<dbReference type="Proteomes" id="UP000226525">
    <property type="component" value="Unassembled WGS sequence"/>
</dbReference>
<keyword evidence="1 2" id="KW-0378">Hydrolase</keyword>
<dbReference type="InterPro" id="IPR006674">
    <property type="entry name" value="HD_domain"/>
</dbReference>
<evidence type="ECO:0000313" key="5">
    <source>
        <dbReference type="Proteomes" id="UP000226525"/>
    </source>
</evidence>
<evidence type="ECO:0000256" key="1">
    <source>
        <dbReference type="ARBA" id="ARBA00022801"/>
    </source>
</evidence>
<dbReference type="Gene3D" id="1.10.3210.10">
    <property type="entry name" value="Hypothetical protein af1432"/>
    <property type="match status" value="1"/>
</dbReference>